<dbReference type="NCBIfam" id="TIGR00305">
    <property type="entry name" value="putative toxin-antitoxin system toxin component, PIN family"/>
    <property type="match status" value="1"/>
</dbReference>
<comment type="caution">
    <text evidence="2">The sequence shown here is derived from an EMBL/GenBank/DDBJ whole genome shotgun (WGS) entry which is preliminary data.</text>
</comment>
<gene>
    <name evidence="2" type="ORF">NCI00_01435</name>
</gene>
<dbReference type="SUPFAM" id="SSF88723">
    <property type="entry name" value="PIN domain-like"/>
    <property type="match status" value="1"/>
</dbReference>
<dbReference type="Pfam" id="PF13470">
    <property type="entry name" value="PIN_3"/>
    <property type="match status" value="1"/>
</dbReference>
<dbReference type="Proteomes" id="UP001204772">
    <property type="component" value="Unassembled WGS sequence"/>
</dbReference>
<name>A0ABT1FKM2_9BACT</name>
<evidence type="ECO:0000313" key="2">
    <source>
        <dbReference type="EMBL" id="MCP1381062.1"/>
    </source>
</evidence>
<dbReference type="InterPro" id="IPR002850">
    <property type="entry name" value="PIN_toxin-like"/>
</dbReference>
<dbReference type="PANTHER" id="PTHR34610">
    <property type="entry name" value="SSL7007 PROTEIN"/>
    <property type="match status" value="1"/>
</dbReference>
<dbReference type="EMBL" id="JAMZEL010000001">
    <property type="protein sequence ID" value="MCP1381062.1"/>
    <property type="molecule type" value="Genomic_DNA"/>
</dbReference>
<evidence type="ECO:0000313" key="3">
    <source>
        <dbReference type="Proteomes" id="UP001204772"/>
    </source>
</evidence>
<dbReference type="InterPro" id="IPR029060">
    <property type="entry name" value="PIN-like_dom_sf"/>
</dbReference>
<reference evidence="2 3" key="1">
    <citation type="submission" date="2022-06" db="EMBL/GenBank/DDBJ databases">
        <title>Runella sp. S5 genome sequencing.</title>
        <authorList>
            <person name="Park S."/>
        </authorList>
    </citation>
    <scope>NUCLEOTIDE SEQUENCE [LARGE SCALE GENOMIC DNA]</scope>
    <source>
        <strain evidence="2 3">S5</strain>
    </source>
</reference>
<sequence length="136" mass="16233">MFDEYCIGYQCFTCCFAFHSKYYPIYQALLNKRFDLYVSNEILTEYEEQISQRLGIERTNLQLRELLNLSNVYCIEPFYNWQLIEIDPDDNKFCDCAVAFGADYLVTNDHHYDILTSIPFPPIETLRAENFLQMLF</sequence>
<dbReference type="PANTHER" id="PTHR34610:SF3">
    <property type="entry name" value="SSL7007 PROTEIN"/>
    <property type="match status" value="1"/>
</dbReference>
<organism evidence="2 3">
    <name type="scientific">Runella salmonicolor</name>
    <dbReference type="NCBI Taxonomy" id="2950278"/>
    <lineage>
        <taxon>Bacteria</taxon>
        <taxon>Pseudomonadati</taxon>
        <taxon>Bacteroidota</taxon>
        <taxon>Cytophagia</taxon>
        <taxon>Cytophagales</taxon>
        <taxon>Spirosomataceae</taxon>
        <taxon>Runella</taxon>
    </lineage>
</organism>
<keyword evidence="3" id="KW-1185">Reference proteome</keyword>
<dbReference type="InterPro" id="IPR002716">
    <property type="entry name" value="PIN_dom"/>
</dbReference>
<dbReference type="RefSeq" id="WP_253524229.1">
    <property type="nucleotide sequence ID" value="NZ_JAMZEL010000001.1"/>
</dbReference>
<proteinExistence type="predicted"/>
<feature type="domain" description="PIN" evidence="1">
    <location>
        <begin position="20"/>
        <end position="111"/>
    </location>
</feature>
<accession>A0ABT1FKM2</accession>
<evidence type="ECO:0000259" key="1">
    <source>
        <dbReference type="Pfam" id="PF13470"/>
    </source>
</evidence>
<protein>
    <submittedName>
        <fullName evidence="2">Toxin-antitoxin system toxin component, PIN family</fullName>
    </submittedName>
</protein>